<dbReference type="Proteomes" id="UP000541583">
    <property type="component" value="Unassembled WGS sequence"/>
</dbReference>
<dbReference type="EMBL" id="JACHCB010000009">
    <property type="protein sequence ID" value="MBB6110877.1"/>
    <property type="molecule type" value="Genomic_DNA"/>
</dbReference>
<keyword evidence="2" id="KW-1185">Reference proteome</keyword>
<evidence type="ECO:0008006" key="3">
    <source>
        <dbReference type="Google" id="ProtNLM"/>
    </source>
</evidence>
<evidence type="ECO:0000313" key="2">
    <source>
        <dbReference type="Proteomes" id="UP000541583"/>
    </source>
</evidence>
<protein>
    <recommendedName>
        <fullName evidence="3">Natural product</fullName>
    </recommendedName>
</protein>
<name>A0ABR6PM82_9SPHI</name>
<sequence>MKKLKLKAQELNVNEVLTREQLKKVSGGGSNCVKDKAPCEWFTPCCHVCAGVYCGDI</sequence>
<evidence type="ECO:0000313" key="1">
    <source>
        <dbReference type="EMBL" id="MBB6110877.1"/>
    </source>
</evidence>
<dbReference type="RefSeq" id="WP_175614128.1">
    <property type="nucleotide sequence ID" value="NZ_FTMG01000009.1"/>
</dbReference>
<organism evidence="1 2">
    <name type="scientific">Mucilaginibacter lappiensis</name>
    <dbReference type="NCBI Taxonomy" id="354630"/>
    <lineage>
        <taxon>Bacteria</taxon>
        <taxon>Pseudomonadati</taxon>
        <taxon>Bacteroidota</taxon>
        <taxon>Sphingobacteriia</taxon>
        <taxon>Sphingobacteriales</taxon>
        <taxon>Sphingobacteriaceae</taxon>
        <taxon>Mucilaginibacter</taxon>
    </lineage>
</organism>
<accession>A0ABR6PM82</accession>
<comment type="caution">
    <text evidence="1">The sequence shown here is derived from an EMBL/GenBank/DDBJ whole genome shotgun (WGS) entry which is preliminary data.</text>
</comment>
<gene>
    <name evidence="1" type="ORF">HDF23_003638</name>
</gene>
<reference evidence="1 2" key="1">
    <citation type="submission" date="2020-08" db="EMBL/GenBank/DDBJ databases">
        <title>Genomic Encyclopedia of Type Strains, Phase IV (KMG-V): Genome sequencing to study the core and pangenomes of soil and plant-associated prokaryotes.</title>
        <authorList>
            <person name="Whitman W."/>
        </authorList>
    </citation>
    <scope>NUCLEOTIDE SEQUENCE [LARGE SCALE GENOMIC DNA]</scope>
    <source>
        <strain evidence="1 2">ANJLi2</strain>
    </source>
</reference>
<proteinExistence type="predicted"/>